<name>A0ABR4FXB3_9EURO</name>
<dbReference type="PROSITE" id="PS51499">
    <property type="entry name" value="APO"/>
    <property type="match status" value="1"/>
</dbReference>
<evidence type="ECO:0000259" key="2">
    <source>
        <dbReference type="PROSITE" id="PS51499"/>
    </source>
</evidence>
<evidence type="ECO:0000313" key="4">
    <source>
        <dbReference type="Proteomes" id="UP001610563"/>
    </source>
</evidence>
<proteinExistence type="predicted"/>
<accession>A0ABR4FXB3</accession>
<dbReference type="EMBL" id="JBFTWV010000088">
    <property type="protein sequence ID" value="KAL2787919.1"/>
    <property type="molecule type" value="Genomic_DNA"/>
</dbReference>
<reference evidence="3 4" key="1">
    <citation type="submission" date="2024-07" db="EMBL/GenBank/DDBJ databases">
        <title>Section-level genome sequencing and comparative genomics of Aspergillus sections Usti and Cavernicolus.</title>
        <authorList>
            <consortium name="Lawrence Berkeley National Laboratory"/>
            <person name="Nybo J.L."/>
            <person name="Vesth T.C."/>
            <person name="Theobald S."/>
            <person name="Frisvad J.C."/>
            <person name="Larsen T.O."/>
            <person name="Kjaerboelling I."/>
            <person name="Rothschild-Mancinelli K."/>
            <person name="Lyhne E.K."/>
            <person name="Kogle M.E."/>
            <person name="Barry K."/>
            <person name="Clum A."/>
            <person name="Na H."/>
            <person name="Ledsgaard L."/>
            <person name="Lin J."/>
            <person name="Lipzen A."/>
            <person name="Kuo A."/>
            <person name="Riley R."/>
            <person name="Mondo S."/>
            <person name="Labutti K."/>
            <person name="Haridas S."/>
            <person name="Pangalinan J."/>
            <person name="Salamov A.A."/>
            <person name="Simmons B.A."/>
            <person name="Magnuson J.K."/>
            <person name="Chen J."/>
            <person name="Drula E."/>
            <person name="Henrissat B."/>
            <person name="Wiebenga A."/>
            <person name="Lubbers R.J."/>
            <person name="Gomes A.C."/>
            <person name="Makela M.R."/>
            <person name="Stajich J."/>
            <person name="Grigoriev I.V."/>
            <person name="Mortensen U.H."/>
            <person name="De Vries R.P."/>
            <person name="Baker S.E."/>
            <person name="Andersen M.R."/>
        </authorList>
    </citation>
    <scope>NUCLEOTIDE SEQUENCE [LARGE SCALE GENOMIC DNA]</scope>
    <source>
        <strain evidence="3 4">CBS 209.92</strain>
    </source>
</reference>
<evidence type="ECO:0000256" key="1">
    <source>
        <dbReference type="SAM" id="MobiDB-lite"/>
    </source>
</evidence>
<protein>
    <recommendedName>
        <fullName evidence="2">APO domain-containing protein</fullName>
    </recommendedName>
</protein>
<organism evidence="3 4">
    <name type="scientific">Aspergillus keveii</name>
    <dbReference type="NCBI Taxonomy" id="714993"/>
    <lineage>
        <taxon>Eukaryota</taxon>
        <taxon>Fungi</taxon>
        <taxon>Dikarya</taxon>
        <taxon>Ascomycota</taxon>
        <taxon>Pezizomycotina</taxon>
        <taxon>Eurotiomycetes</taxon>
        <taxon>Eurotiomycetidae</taxon>
        <taxon>Eurotiales</taxon>
        <taxon>Aspergillaceae</taxon>
        <taxon>Aspergillus</taxon>
        <taxon>Aspergillus subgen. Nidulantes</taxon>
    </lineage>
</organism>
<feature type="domain" description="APO" evidence="2">
    <location>
        <begin position="405"/>
        <end position="415"/>
    </location>
</feature>
<feature type="region of interest" description="Disordered" evidence="1">
    <location>
        <begin position="1"/>
        <end position="37"/>
    </location>
</feature>
<comment type="caution">
    <text evidence="3">The sequence shown here is derived from an EMBL/GenBank/DDBJ whole genome shotgun (WGS) entry which is preliminary data.</text>
</comment>
<evidence type="ECO:0000313" key="3">
    <source>
        <dbReference type="EMBL" id="KAL2787919.1"/>
    </source>
</evidence>
<gene>
    <name evidence="3" type="ORF">BJX66DRAFT_270126</name>
</gene>
<dbReference type="Proteomes" id="UP001610563">
    <property type="component" value="Unassembled WGS sequence"/>
</dbReference>
<sequence length="415" mass="46663">MPPVRRSKRIASTNAKGIPKAEASPSTRVDDSAAEPARPHLLNLPRDILSEITTYLTAESTTCLTLTSKTALSRLGKASWAEFSGATRRHYGGINPLFKLLKRDLPGHWHCSTCNVLHPPLKPPRAHRTTKYTRNCLREDPVIDFWPRTEDGDSPRYSLVFSHLTQARQPVVTPQNVNPIALFDGDYTVQQGGVEYRLISAGRWVGLQRNIIITQEHRLRRAVLGEPLRAEDVLALPLRVCAHLSTTTESPPQAEQGRSAYRRNGPLLSHAVVTAFPESLQGDYNLSHSPEGPFRKLTGAEMNQYRDAAADDNYIWRCSSCPTKFRIEYRARAAVANAVESNNAELVITAWHFFGAEPRDVYRFWIMSALRIGPDLPPRKRNCEFFVTERPLPDFEIEYVDGPIPCQHCGELHIG</sequence>
<keyword evidence="4" id="KW-1185">Reference proteome</keyword>
<dbReference type="InterPro" id="IPR023342">
    <property type="entry name" value="APO_dom"/>
</dbReference>